<proteinExistence type="predicted"/>
<accession>A0A3L8RZF6</accession>
<sequence length="170" mass="19233">MWSLLSQHTGFSGQILVFHWWLLTWCWWGARPPWEARQNNCTQVPDSFPPSASPSSHSSLCDGSVQTEQKLLTLLHGASVCWSRQEKKGADLVQFTHNQPVEPREGPAANRFLSEMPEILLVPLPDQKPLLTPYLALPYLFTWLPNTFFAGCYGSSLLLPARNISNPHQH</sequence>
<organism evidence="1 2">
    <name type="scientific">Chloebia gouldiae</name>
    <name type="common">Gouldian finch</name>
    <name type="synonym">Erythrura gouldiae</name>
    <dbReference type="NCBI Taxonomy" id="44316"/>
    <lineage>
        <taxon>Eukaryota</taxon>
        <taxon>Metazoa</taxon>
        <taxon>Chordata</taxon>
        <taxon>Craniata</taxon>
        <taxon>Vertebrata</taxon>
        <taxon>Euteleostomi</taxon>
        <taxon>Archelosauria</taxon>
        <taxon>Archosauria</taxon>
        <taxon>Dinosauria</taxon>
        <taxon>Saurischia</taxon>
        <taxon>Theropoda</taxon>
        <taxon>Coelurosauria</taxon>
        <taxon>Aves</taxon>
        <taxon>Neognathae</taxon>
        <taxon>Neoaves</taxon>
        <taxon>Telluraves</taxon>
        <taxon>Australaves</taxon>
        <taxon>Passeriformes</taxon>
        <taxon>Passeroidea</taxon>
        <taxon>Passeridae</taxon>
        <taxon>Chloebia</taxon>
    </lineage>
</organism>
<evidence type="ECO:0000313" key="1">
    <source>
        <dbReference type="EMBL" id="RLV92061.1"/>
    </source>
</evidence>
<reference evidence="1 2" key="1">
    <citation type="journal article" date="2018" name="Proc. R. Soc. B">
        <title>A non-coding region near Follistatin controls head colour polymorphism in the Gouldian finch.</title>
        <authorList>
            <person name="Toomey M.B."/>
            <person name="Marques C.I."/>
            <person name="Andrade P."/>
            <person name="Araujo P.M."/>
            <person name="Sabatino S."/>
            <person name="Gazda M.A."/>
            <person name="Afonso S."/>
            <person name="Lopes R.J."/>
            <person name="Corbo J.C."/>
            <person name="Carneiro M."/>
        </authorList>
    </citation>
    <scope>NUCLEOTIDE SEQUENCE [LARGE SCALE GENOMIC DNA]</scope>
    <source>
        <strain evidence="1">Red01</strain>
        <tissue evidence="1">Muscle</tissue>
    </source>
</reference>
<dbReference type="EMBL" id="QUSF01000104">
    <property type="protein sequence ID" value="RLV92061.1"/>
    <property type="molecule type" value="Genomic_DNA"/>
</dbReference>
<gene>
    <name evidence="1" type="ORF">DV515_00013933</name>
</gene>
<evidence type="ECO:0000313" key="2">
    <source>
        <dbReference type="Proteomes" id="UP000276834"/>
    </source>
</evidence>
<keyword evidence="2" id="KW-1185">Reference proteome</keyword>
<name>A0A3L8RZF6_CHLGU</name>
<dbReference type="Proteomes" id="UP000276834">
    <property type="component" value="Unassembled WGS sequence"/>
</dbReference>
<comment type="caution">
    <text evidence="1">The sequence shown here is derived from an EMBL/GenBank/DDBJ whole genome shotgun (WGS) entry which is preliminary data.</text>
</comment>
<protein>
    <submittedName>
        <fullName evidence="1">Uncharacterized protein</fullName>
    </submittedName>
</protein>
<dbReference type="AlphaFoldDB" id="A0A3L8RZF6"/>